<dbReference type="AlphaFoldDB" id="A0A0L0D1L2"/>
<dbReference type="PROSITE" id="PS50088">
    <property type="entry name" value="ANK_REPEAT"/>
    <property type="match status" value="3"/>
</dbReference>
<name>A0A0L0D1L2_THETB</name>
<feature type="repeat" description="ANK" evidence="3">
    <location>
        <begin position="516"/>
        <end position="548"/>
    </location>
</feature>
<dbReference type="EMBL" id="GL349433">
    <property type="protein sequence ID" value="KNC46132.1"/>
    <property type="molecule type" value="Genomic_DNA"/>
</dbReference>
<dbReference type="SMART" id="SM00248">
    <property type="entry name" value="ANK"/>
    <property type="match status" value="4"/>
</dbReference>
<sequence length="645" mass="69086">MPAKKVKGKGKGKGNGRRKKDKGKELPASVPASVLVSSDVYNHRRLKAKGKGSSVPFLLRWDRDVPYQHVSRRALDAVITDVFNRFVKLGCADISEALSTYVEALVGSGEARVYALYNFFHACYTYHTAASRAGAQAELDYLADAADDDDDGEGKKLSKLATFMANLASCGYKVSDLNIRLEGVGPECYLVSKGPTGEPYGAVPDFLRTSEEKIYNKELDYEVVSTLIKALFLQKAHFEKSAKREMSMTRFFGSYLAKKFVREPRLVVDWAYNVVYWADHYRGSPQETDPTAPCALFLDTLYQETVHLALAGIEAESYAAPEPAPGPVPAPESGLESDAEPESQPASDAASDAGDGQALLAGSPSSTLRKSNTERAMEVAKDVFSIITVAEKEETERLAAEAAAAAAAALAEPEQVVLEVPEEQVAELRETCQLGEVEAVQAVLRRMHTALDAAAQAQGTVSETSHSMGEILRGAVNRADATTGLTALHAAARSGSPDIVHQLLVIGARVSAAALNGFTPLHVAAYHGFDDVVRLLLEAGADPNAIDLDGLTALHLAAGRSQLTVAVFLDTSSAWYPSLDVNCTTHAGWTPLFMAALAGHAPVVELLLSAGADRGVKSQMGRTALDYGARFDEVKELLEQPTGNE</sequence>
<evidence type="ECO:0000256" key="4">
    <source>
        <dbReference type="SAM" id="MobiDB-lite"/>
    </source>
</evidence>
<dbReference type="Proteomes" id="UP000054408">
    <property type="component" value="Unassembled WGS sequence"/>
</dbReference>
<accession>A0A0L0D1L2</accession>
<feature type="compositionally biased region" description="Low complexity" evidence="4">
    <location>
        <begin position="342"/>
        <end position="363"/>
    </location>
</feature>
<dbReference type="GeneID" id="25560066"/>
<keyword evidence="1" id="KW-0677">Repeat</keyword>
<proteinExistence type="predicted"/>
<dbReference type="PROSITE" id="PS50297">
    <property type="entry name" value="ANK_REP_REGION"/>
    <property type="match status" value="3"/>
</dbReference>
<evidence type="ECO:0000256" key="3">
    <source>
        <dbReference type="PROSITE-ProRule" id="PRU00023"/>
    </source>
</evidence>
<gene>
    <name evidence="5" type="ORF">AMSG_00250</name>
</gene>
<dbReference type="Gene3D" id="1.25.40.20">
    <property type="entry name" value="Ankyrin repeat-containing domain"/>
    <property type="match status" value="2"/>
</dbReference>
<dbReference type="eggNOG" id="KOG4177">
    <property type="taxonomic scope" value="Eukaryota"/>
</dbReference>
<dbReference type="PANTHER" id="PTHR24198:SF165">
    <property type="entry name" value="ANKYRIN REPEAT-CONTAINING PROTEIN-RELATED"/>
    <property type="match status" value="1"/>
</dbReference>
<dbReference type="InterPro" id="IPR036770">
    <property type="entry name" value="Ankyrin_rpt-contain_sf"/>
</dbReference>
<dbReference type="Pfam" id="PF12796">
    <property type="entry name" value="Ank_2"/>
    <property type="match status" value="1"/>
</dbReference>
<dbReference type="OrthoDB" id="1577640at2759"/>
<evidence type="ECO:0000313" key="5">
    <source>
        <dbReference type="EMBL" id="KNC46132.1"/>
    </source>
</evidence>
<keyword evidence="2 3" id="KW-0040">ANK repeat</keyword>
<feature type="compositionally biased region" description="Basic residues" evidence="4">
    <location>
        <begin position="1"/>
        <end position="21"/>
    </location>
</feature>
<protein>
    <submittedName>
        <fullName evidence="5">Ankyrin</fullName>
    </submittedName>
</protein>
<evidence type="ECO:0000313" key="6">
    <source>
        <dbReference type="Proteomes" id="UP000054408"/>
    </source>
</evidence>
<dbReference type="PANTHER" id="PTHR24198">
    <property type="entry name" value="ANKYRIN REPEAT AND PROTEIN KINASE DOMAIN-CONTAINING PROTEIN"/>
    <property type="match status" value="1"/>
</dbReference>
<feature type="region of interest" description="Disordered" evidence="4">
    <location>
        <begin position="1"/>
        <end position="28"/>
    </location>
</feature>
<evidence type="ECO:0000256" key="1">
    <source>
        <dbReference type="ARBA" id="ARBA00022737"/>
    </source>
</evidence>
<dbReference type="InterPro" id="IPR002110">
    <property type="entry name" value="Ankyrin_rpt"/>
</dbReference>
<feature type="repeat" description="ANK" evidence="3">
    <location>
        <begin position="483"/>
        <end position="515"/>
    </location>
</feature>
<organism evidence="5 6">
    <name type="scientific">Thecamonas trahens ATCC 50062</name>
    <dbReference type="NCBI Taxonomy" id="461836"/>
    <lineage>
        <taxon>Eukaryota</taxon>
        <taxon>Apusozoa</taxon>
        <taxon>Apusomonadida</taxon>
        <taxon>Apusomonadidae</taxon>
        <taxon>Thecamonas</taxon>
    </lineage>
</organism>
<dbReference type="STRING" id="461836.A0A0L0D1L2"/>
<dbReference type="RefSeq" id="XP_013763109.1">
    <property type="nucleotide sequence ID" value="XM_013907655.1"/>
</dbReference>
<dbReference type="Pfam" id="PF00023">
    <property type="entry name" value="Ank"/>
    <property type="match status" value="1"/>
</dbReference>
<reference evidence="5 6" key="1">
    <citation type="submission" date="2010-05" db="EMBL/GenBank/DDBJ databases">
        <title>The Genome Sequence of Thecamonas trahens ATCC 50062.</title>
        <authorList>
            <consortium name="The Broad Institute Genome Sequencing Platform"/>
            <person name="Russ C."/>
            <person name="Cuomo C."/>
            <person name="Shea T."/>
            <person name="Young S.K."/>
            <person name="Zeng Q."/>
            <person name="Koehrsen M."/>
            <person name="Haas B."/>
            <person name="Borodovsky M."/>
            <person name="Guigo R."/>
            <person name="Alvarado L."/>
            <person name="Berlin A."/>
            <person name="Bochicchio J."/>
            <person name="Borenstein D."/>
            <person name="Chapman S."/>
            <person name="Chen Z."/>
            <person name="Freedman E."/>
            <person name="Gellesch M."/>
            <person name="Goldberg J."/>
            <person name="Griggs A."/>
            <person name="Gujja S."/>
            <person name="Heilman E."/>
            <person name="Heiman D."/>
            <person name="Hepburn T."/>
            <person name="Howarth C."/>
            <person name="Jen D."/>
            <person name="Larson L."/>
            <person name="Mehta T."/>
            <person name="Park D."/>
            <person name="Pearson M."/>
            <person name="Roberts A."/>
            <person name="Saif S."/>
            <person name="Shenoy N."/>
            <person name="Sisk P."/>
            <person name="Stolte C."/>
            <person name="Sykes S."/>
            <person name="Thomson T."/>
            <person name="Walk T."/>
            <person name="White J."/>
            <person name="Yandava C."/>
            <person name="Burger G."/>
            <person name="Gray M.W."/>
            <person name="Holland P.W.H."/>
            <person name="King N."/>
            <person name="Lang F.B.F."/>
            <person name="Roger A.J."/>
            <person name="Ruiz-Trillo I."/>
            <person name="Lander E."/>
            <person name="Nusbaum C."/>
        </authorList>
    </citation>
    <scope>NUCLEOTIDE SEQUENCE [LARGE SCALE GENOMIC DNA]</scope>
    <source>
        <strain evidence="5 6">ATCC 50062</strain>
    </source>
</reference>
<feature type="repeat" description="ANK" evidence="3">
    <location>
        <begin position="587"/>
        <end position="619"/>
    </location>
</feature>
<dbReference type="GO" id="GO:0005737">
    <property type="term" value="C:cytoplasm"/>
    <property type="evidence" value="ECO:0007669"/>
    <property type="project" value="TreeGrafter"/>
</dbReference>
<dbReference type="PRINTS" id="PR01415">
    <property type="entry name" value="ANKYRIN"/>
</dbReference>
<feature type="region of interest" description="Disordered" evidence="4">
    <location>
        <begin position="319"/>
        <end position="373"/>
    </location>
</feature>
<keyword evidence="6" id="KW-1185">Reference proteome</keyword>
<dbReference type="SUPFAM" id="SSF48403">
    <property type="entry name" value="Ankyrin repeat"/>
    <property type="match status" value="1"/>
</dbReference>
<evidence type="ECO:0000256" key="2">
    <source>
        <dbReference type="ARBA" id="ARBA00023043"/>
    </source>
</evidence>